<proteinExistence type="predicted"/>
<reference evidence="3" key="1">
    <citation type="submission" date="2022-11" db="UniProtKB">
        <authorList>
            <consortium name="WormBaseParasite"/>
        </authorList>
    </citation>
    <scope>IDENTIFICATION</scope>
</reference>
<dbReference type="GO" id="GO:0008154">
    <property type="term" value="P:actin polymerization or depolymerization"/>
    <property type="evidence" value="ECO:0007669"/>
    <property type="project" value="TreeGrafter"/>
</dbReference>
<evidence type="ECO:0000313" key="3">
    <source>
        <dbReference type="WBParaSite" id="jg21220"/>
    </source>
</evidence>
<name>A0A915DNG0_9BILA</name>
<dbReference type="PANTHER" id="PTHR11977:SF130">
    <property type="entry name" value="SEVERIN"/>
    <property type="match status" value="1"/>
</dbReference>
<dbReference type="GO" id="GO:0015629">
    <property type="term" value="C:actin cytoskeleton"/>
    <property type="evidence" value="ECO:0007669"/>
    <property type="project" value="TreeGrafter"/>
</dbReference>
<dbReference type="WBParaSite" id="jg21220">
    <property type="protein sequence ID" value="jg21220"/>
    <property type="gene ID" value="jg21220"/>
</dbReference>
<dbReference type="PANTHER" id="PTHR11977">
    <property type="entry name" value="VILLIN"/>
    <property type="match status" value="1"/>
</dbReference>
<accession>A0A915DNG0</accession>
<dbReference type="SMART" id="SM00262">
    <property type="entry name" value="GEL"/>
    <property type="match status" value="1"/>
</dbReference>
<dbReference type="Proteomes" id="UP000887574">
    <property type="component" value="Unplaced"/>
</dbReference>
<feature type="domain" description="Gelsolin-like" evidence="1">
    <location>
        <begin position="52"/>
        <end position="141"/>
    </location>
</feature>
<sequence length="349" mass="40602">MAIQLAGSFPTSKPPPTNILHLEGLDLRHTDENLFTEELLFYQLHGEQLTRLSTLEELDDQSCYVLEWNYRVEREGVRKLNGRRISSNHETGRQRQVFFYWLGSRSSIKDQSKCALSLRDHDKARQEHIRVEQGLEPAIFLSLLEGKMVVKGADTGWFLVIGGQDLLTYSAEELYMPVEFRTQSAYIQVLKDQQQIVMWKGEDCPERVLEASKRFAIKMAGLSNFPLLKPREWSMYPRFIRIYGNEGHELSSARCCEAINFCFRQSDLRDCMLVDQGNHLWIWAESTSGPVTTFALRVAHYYWKKKTSKKTQLLSLARELSRMTLRRCSLHGKSPLCRWDVMTQVFRGH</sequence>
<protein>
    <submittedName>
        <fullName evidence="3">Gelsolin-like domain-containing protein</fullName>
    </submittedName>
</protein>
<dbReference type="SUPFAM" id="SSF55753">
    <property type="entry name" value="Actin depolymerizing proteins"/>
    <property type="match status" value="1"/>
</dbReference>
<dbReference type="GO" id="GO:0051015">
    <property type="term" value="F:actin filament binding"/>
    <property type="evidence" value="ECO:0007669"/>
    <property type="project" value="InterPro"/>
</dbReference>
<dbReference type="InterPro" id="IPR007123">
    <property type="entry name" value="Gelsolin-like_dom"/>
</dbReference>
<organism evidence="2 3">
    <name type="scientific">Ditylenchus dipsaci</name>
    <dbReference type="NCBI Taxonomy" id="166011"/>
    <lineage>
        <taxon>Eukaryota</taxon>
        <taxon>Metazoa</taxon>
        <taxon>Ecdysozoa</taxon>
        <taxon>Nematoda</taxon>
        <taxon>Chromadorea</taxon>
        <taxon>Rhabditida</taxon>
        <taxon>Tylenchina</taxon>
        <taxon>Tylenchomorpha</taxon>
        <taxon>Sphaerularioidea</taxon>
        <taxon>Anguinidae</taxon>
        <taxon>Anguininae</taxon>
        <taxon>Ditylenchus</taxon>
    </lineage>
</organism>
<evidence type="ECO:0000259" key="1">
    <source>
        <dbReference type="Pfam" id="PF00626"/>
    </source>
</evidence>
<dbReference type="Gene3D" id="3.40.20.10">
    <property type="entry name" value="Severin"/>
    <property type="match status" value="1"/>
</dbReference>
<dbReference type="GO" id="GO:0005737">
    <property type="term" value="C:cytoplasm"/>
    <property type="evidence" value="ECO:0007669"/>
    <property type="project" value="TreeGrafter"/>
</dbReference>
<dbReference type="InterPro" id="IPR007122">
    <property type="entry name" value="Villin/Gelsolin"/>
</dbReference>
<evidence type="ECO:0000313" key="2">
    <source>
        <dbReference type="Proteomes" id="UP000887574"/>
    </source>
</evidence>
<keyword evidence="2" id="KW-1185">Reference proteome</keyword>
<dbReference type="AlphaFoldDB" id="A0A915DNG0"/>
<dbReference type="InterPro" id="IPR029006">
    <property type="entry name" value="ADF-H/Gelsolin-like_dom_sf"/>
</dbReference>
<dbReference type="Pfam" id="PF00626">
    <property type="entry name" value="Gelsolin"/>
    <property type="match status" value="1"/>
</dbReference>